<organism evidence="1 2">
    <name type="scientific">Rhizoclosmatium globosum</name>
    <dbReference type="NCBI Taxonomy" id="329046"/>
    <lineage>
        <taxon>Eukaryota</taxon>
        <taxon>Fungi</taxon>
        <taxon>Fungi incertae sedis</taxon>
        <taxon>Chytridiomycota</taxon>
        <taxon>Chytridiomycota incertae sedis</taxon>
        <taxon>Chytridiomycetes</taxon>
        <taxon>Chytridiales</taxon>
        <taxon>Chytriomycetaceae</taxon>
        <taxon>Rhizoclosmatium</taxon>
    </lineage>
</organism>
<evidence type="ECO:0000313" key="1">
    <source>
        <dbReference type="EMBL" id="ORY44199.1"/>
    </source>
</evidence>
<gene>
    <name evidence="1" type="ORF">BCR33DRAFT_850810</name>
</gene>
<dbReference type="EMBL" id="MCGO01000023">
    <property type="protein sequence ID" value="ORY44199.1"/>
    <property type="molecule type" value="Genomic_DNA"/>
</dbReference>
<keyword evidence="2" id="KW-1185">Reference proteome</keyword>
<dbReference type="Proteomes" id="UP000193642">
    <property type="component" value="Unassembled WGS sequence"/>
</dbReference>
<protein>
    <submittedName>
        <fullName evidence="1">Uncharacterized protein</fullName>
    </submittedName>
</protein>
<proteinExistence type="predicted"/>
<reference evidence="1 2" key="1">
    <citation type="submission" date="2016-07" db="EMBL/GenBank/DDBJ databases">
        <title>Pervasive Adenine N6-methylation of Active Genes in Fungi.</title>
        <authorList>
            <consortium name="DOE Joint Genome Institute"/>
            <person name="Mondo S.J."/>
            <person name="Dannebaum R.O."/>
            <person name="Kuo R.C."/>
            <person name="Labutti K."/>
            <person name="Haridas S."/>
            <person name="Kuo A."/>
            <person name="Salamov A."/>
            <person name="Ahrendt S.R."/>
            <person name="Lipzen A."/>
            <person name="Sullivan W."/>
            <person name="Andreopoulos W.B."/>
            <person name="Clum A."/>
            <person name="Lindquist E."/>
            <person name="Daum C."/>
            <person name="Ramamoorthy G.K."/>
            <person name="Gryganskyi A."/>
            <person name="Culley D."/>
            <person name="Magnuson J.K."/>
            <person name="James T.Y."/>
            <person name="O'Malley M.A."/>
            <person name="Stajich J.E."/>
            <person name="Spatafora J.W."/>
            <person name="Visel A."/>
            <person name="Grigoriev I.V."/>
        </authorList>
    </citation>
    <scope>NUCLEOTIDE SEQUENCE [LARGE SCALE GENOMIC DNA]</scope>
    <source>
        <strain evidence="1 2">JEL800</strain>
    </source>
</reference>
<sequence>MKVLFEGSVAAEWSCAEVLLGTEVGEVGVEREVVVEVYRGYVAESLCGVAVDVGGECEVLDEGGLRDDGVDVIVQDELQAAVNLVDTEQQLDINPKAEDALDTDPKRVLIDRKAKCEALNTNSCDQDIPDADMPLADSSDLNTNFETGEVLEENGPTEIPSHVTNDILEAEVDFDSTVNPMNIAATTTNNILEEAEVDFDGAVKNTSDLDENNETVVIDNNNVVREITNENNGAATDPSATAE</sequence>
<dbReference type="OrthoDB" id="10480316at2759"/>
<evidence type="ECO:0000313" key="2">
    <source>
        <dbReference type="Proteomes" id="UP000193642"/>
    </source>
</evidence>
<dbReference type="AlphaFoldDB" id="A0A1Y2CAY6"/>
<name>A0A1Y2CAY6_9FUNG</name>
<feature type="non-terminal residue" evidence="1">
    <location>
        <position position="243"/>
    </location>
</feature>
<comment type="caution">
    <text evidence="1">The sequence shown here is derived from an EMBL/GenBank/DDBJ whole genome shotgun (WGS) entry which is preliminary data.</text>
</comment>
<accession>A0A1Y2CAY6</accession>